<dbReference type="Proteomes" id="UP000003082">
    <property type="component" value="Unassembled WGS sequence"/>
</dbReference>
<protein>
    <submittedName>
        <fullName evidence="2">Uncharacterized protein</fullName>
    </submittedName>
</protein>
<evidence type="ECO:0000313" key="3">
    <source>
        <dbReference type="Proteomes" id="UP000003082"/>
    </source>
</evidence>
<evidence type="ECO:0000313" key="2">
    <source>
        <dbReference type="EMBL" id="EEF13047.1"/>
    </source>
</evidence>
<proteinExistence type="predicted"/>
<dbReference type="RefSeq" id="WP_002945487.1">
    <property type="nucleotide sequence ID" value="NZ_ACFU01000029.1"/>
</dbReference>
<sequence length="64" mass="6535">MRGNAQNTYANLTAGSHDFSATSGSNLNSAVKFAGSPQAQNGANLTAHLQPSAKNSANLTSEQN</sequence>
<dbReference type="EMBL" id="ACFU01000029">
    <property type="protein sequence ID" value="EEF13047.1"/>
    <property type="molecule type" value="Genomic_DNA"/>
</dbReference>
<comment type="caution">
    <text evidence="2">The sequence shown here is derived from an EMBL/GenBank/DDBJ whole genome shotgun (WGS) entry which is preliminary data.</text>
</comment>
<feature type="region of interest" description="Disordered" evidence="1">
    <location>
        <begin position="15"/>
        <end position="64"/>
    </location>
</feature>
<gene>
    <name evidence="2" type="ORF">CAMRE0001_3078</name>
</gene>
<evidence type="ECO:0000256" key="1">
    <source>
        <dbReference type="SAM" id="MobiDB-lite"/>
    </source>
</evidence>
<feature type="compositionally biased region" description="Polar residues" evidence="1">
    <location>
        <begin position="15"/>
        <end position="29"/>
    </location>
</feature>
<organism evidence="2 3">
    <name type="scientific">Campylobacter rectus RM3267</name>
    <dbReference type="NCBI Taxonomy" id="553218"/>
    <lineage>
        <taxon>Bacteria</taxon>
        <taxon>Pseudomonadati</taxon>
        <taxon>Campylobacterota</taxon>
        <taxon>Epsilonproteobacteria</taxon>
        <taxon>Campylobacterales</taxon>
        <taxon>Campylobacteraceae</taxon>
        <taxon>Campylobacter</taxon>
    </lineage>
</organism>
<accession>B9D4N4</accession>
<name>B9D4N4_CAMRE</name>
<keyword evidence="3" id="KW-1185">Reference proteome</keyword>
<reference evidence="2 3" key="1">
    <citation type="submission" date="2008-08" db="EMBL/GenBank/DDBJ databases">
        <authorList>
            <person name="Madupu R."/>
            <person name="Durkin A.S."/>
            <person name="Torralba M."/>
            <person name="Methe B."/>
            <person name="Sutton G.G."/>
            <person name="Strausberg R.L."/>
            <person name="Nelson K.E."/>
        </authorList>
    </citation>
    <scope>NUCLEOTIDE SEQUENCE [LARGE SCALE GENOMIC DNA]</scope>
    <source>
        <strain evidence="2 3">RM3267</strain>
    </source>
</reference>
<feature type="compositionally biased region" description="Polar residues" evidence="1">
    <location>
        <begin position="37"/>
        <end position="64"/>
    </location>
</feature>
<dbReference type="AlphaFoldDB" id="B9D4N4"/>